<dbReference type="GO" id="GO:0006816">
    <property type="term" value="P:calcium ion transport"/>
    <property type="evidence" value="ECO:0007669"/>
    <property type="project" value="UniProtKB-KW"/>
</dbReference>
<dbReference type="InterPro" id="IPR051359">
    <property type="entry name" value="CaCA_antiporter"/>
</dbReference>
<evidence type="ECO:0000256" key="2">
    <source>
        <dbReference type="ARBA" id="ARBA00022448"/>
    </source>
</evidence>
<feature type="transmembrane region" description="Helical" evidence="8">
    <location>
        <begin position="1240"/>
        <end position="1262"/>
    </location>
</feature>
<feature type="transmembrane region" description="Helical" evidence="8">
    <location>
        <begin position="901"/>
        <end position="923"/>
    </location>
</feature>
<comment type="subcellular location">
    <subcellularLocation>
        <location evidence="1">Membrane</location>
        <topology evidence="1">Multi-pass membrane protein</topology>
    </subcellularLocation>
</comment>
<feature type="transmembrane region" description="Helical" evidence="8">
    <location>
        <begin position="577"/>
        <end position="596"/>
    </location>
</feature>
<keyword evidence="5 8" id="KW-0812">Transmembrane</keyword>
<keyword evidence="3" id="KW-0050">Antiport</keyword>
<keyword evidence="6 8" id="KW-1133">Transmembrane helix</keyword>
<evidence type="ECO:0000256" key="1">
    <source>
        <dbReference type="ARBA" id="ARBA00004141"/>
    </source>
</evidence>
<dbReference type="Gene3D" id="1.20.1420.30">
    <property type="entry name" value="NCX, central ion-binding region"/>
    <property type="match status" value="4"/>
</dbReference>
<protein>
    <recommendedName>
        <fullName evidence="10">Sodium/calcium exchanger membrane region domain-containing protein</fullName>
    </recommendedName>
</protein>
<dbReference type="GO" id="GO:0016020">
    <property type="term" value="C:membrane"/>
    <property type="evidence" value="ECO:0007669"/>
    <property type="project" value="UniProtKB-SubCell"/>
</dbReference>
<feature type="transmembrane region" description="Helical" evidence="8">
    <location>
        <begin position="875"/>
        <end position="895"/>
    </location>
</feature>
<evidence type="ECO:0000256" key="6">
    <source>
        <dbReference type="ARBA" id="ARBA00022989"/>
    </source>
</evidence>
<feature type="transmembrane region" description="Helical" evidence="8">
    <location>
        <begin position="616"/>
        <end position="634"/>
    </location>
</feature>
<feature type="transmembrane region" description="Helical" evidence="8">
    <location>
        <begin position="1210"/>
        <end position="1228"/>
    </location>
</feature>
<feature type="signal peptide" evidence="9">
    <location>
        <begin position="1"/>
        <end position="23"/>
    </location>
</feature>
<keyword evidence="4" id="KW-0109">Calcium transport</keyword>
<dbReference type="Pfam" id="PF01699">
    <property type="entry name" value="Na_Ca_ex"/>
    <property type="match status" value="4"/>
</dbReference>
<evidence type="ECO:0000256" key="9">
    <source>
        <dbReference type="SAM" id="SignalP"/>
    </source>
</evidence>
<evidence type="ECO:0000256" key="4">
    <source>
        <dbReference type="ARBA" id="ARBA00022568"/>
    </source>
</evidence>
<sequence>MAQSITFLYSILIILISLQSSNAIFLNSLFSTQDGSNLCNADKCELKSNWSHQAVCDYVNCNDDACEGGGYLLWTQYVECAPNTTSRVFIIIAAVLYMLLLFLMVSSAADDYFSPSISSIVAHLRISESVAGVTFMAFGNGAPDVFGSIASVLSSPTPKADLALGELFGGGLFVTTMVVSTIILTSPFDVEVFSTIRDLLFYLVALSFLGFCFIFYNRVTLWMPLTFLGLYLLYVLTVIGAQYYHNRKRKAIQQQNSVKSRASRRSRKSLHSVAPMPVIPEIEVQEQSVPFPEISVVTGAIDKLKEHMTEKAQERPVRRYTKRPSFLVNGEGHLNHLHPYAKQNHLGTSRRQSELSNEDEEFVVIHGQVYQGHEARSRAASLVPEPRKISSWRNFDVLTDLAEHLDPRPDAEDWEEMNIFSKVLSYINVGPNFLFKLTIPLNEQSWSKPLTLIHAFTCPAFLLFSLQFFLKSPFSGSPGLWLYGLAVSIVIAALLIFFTELGVQPKYYKEIYSYAGFIMSIAWIYLISSEVVNVVTMLGVVSRVSHEVLGLTILAWSNSIGDLIADVSVVKQGYPRMAMAAAIGGPLFNLLMGFGLPFTIAKLQGKYISMTINPTYRLLILFLAISLLATLIGIPVQKFRLQRPHAAVLISIYIAFIVFVLLSETGVLVLQMQKWIWAYLILVLVLKECDGWQADLGKMVRKWKVAGGEAATEECVSDDGDQCTIQGNWSSTQVCNYVMCNDDNCEGGGYLLWTRYVECASTPAIRIVLIVAGVLYMLLLFIMVSSAADDFFSPSISSIVAHLRISESVAGVTFMAFGNGAPDVFGAIASVLSSPTPKADLALGELFGAGLFVTTMVLAVTIFSKPFKAEVFSSIRDIAFYLVALAFLAICFIFYDHVEIWMPITFLGVYLIYVCTVILSQILHNRHKKERKATEIVKPIDVISVISLDDDEDIYISHGHHILHAHEVEKIEAAIEEAEILKTWSIGGVLEDLMEHLKPWPNEEDWNEMNVFQKAICSVNIIPTFFFKITIPHNEKPWSKPISLLHCLICPVFLLFCIQVCSISPFPNSPGLWLYGLILSVLLLALVSVFTELQKEPEFYKGIASYAGFLMSIAWIYLISSEVVNVVTMLGVVSRVSHEVLGLTILAWSNSIGDLIADVSVAKQGYPRMAMAAAIGGQLFNLLIGFGLPFTIAKVQGKSISMIINPTYRLLMLFLGISLVFTLIAMFAQKFFLRRPHSYCLAFIYIAFFVFIGLSLDGLLVWN</sequence>
<dbReference type="GO" id="GO:0015297">
    <property type="term" value="F:antiporter activity"/>
    <property type="evidence" value="ECO:0007669"/>
    <property type="project" value="UniProtKB-KW"/>
</dbReference>
<name>A0AAE9EPP7_CAEBR</name>
<feature type="transmembrane region" description="Helical" evidence="8">
    <location>
        <begin position="1169"/>
        <end position="1190"/>
    </location>
</feature>
<feature type="domain" description="Sodium/calcium exchanger membrane region" evidence="10">
    <location>
        <begin position="775"/>
        <end position="918"/>
    </location>
</feature>
<evidence type="ECO:0000313" key="12">
    <source>
        <dbReference type="Proteomes" id="UP000829354"/>
    </source>
</evidence>
<feature type="transmembrane region" description="Helical" evidence="8">
    <location>
        <begin position="1072"/>
        <end position="1091"/>
    </location>
</feature>
<organism evidence="11 12">
    <name type="scientific">Caenorhabditis briggsae</name>
    <dbReference type="NCBI Taxonomy" id="6238"/>
    <lineage>
        <taxon>Eukaryota</taxon>
        <taxon>Metazoa</taxon>
        <taxon>Ecdysozoa</taxon>
        <taxon>Nematoda</taxon>
        <taxon>Chromadorea</taxon>
        <taxon>Rhabditida</taxon>
        <taxon>Rhabditina</taxon>
        <taxon>Rhabditomorpha</taxon>
        <taxon>Rhabditoidea</taxon>
        <taxon>Rhabditidae</taxon>
        <taxon>Peloderinae</taxon>
        <taxon>Caenorhabditis</taxon>
    </lineage>
</organism>
<keyword evidence="2" id="KW-0813">Transport</keyword>
<gene>
    <name evidence="11" type="ORF">L5515_004717</name>
</gene>
<feature type="transmembrane region" description="Helical" evidence="8">
    <location>
        <begin position="167"/>
        <end position="187"/>
    </location>
</feature>
<feature type="transmembrane region" description="Helical" evidence="8">
    <location>
        <begin position="646"/>
        <end position="670"/>
    </location>
</feature>
<feature type="transmembrane region" description="Helical" evidence="8">
    <location>
        <begin position="764"/>
        <end position="784"/>
    </location>
</feature>
<dbReference type="AlphaFoldDB" id="A0AAE9EPP7"/>
<feature type="transmembrane region" description="Helical" evidence="8">
    <location>
        <begin position="199"/>
        <end position="216"/>
    </location>
</feature>
<dbReference type="Proteomes" id="UP000829354">
    <property type="component" value="Chromosome III"/>
</dbReference>
<evidence type="ECO:0000256" key="8">
    <source>
        <dbReference type="SAM" id="Phobius"/>
    </source>
</evidence>
<feature type="transmembrane region" description="Helical" evidence="8">
    <location>
        <begin position="1103"/>
        <end position="1120"/>
    </location>
</feature>
<dbReference type="PANTHER" id="PTHR12266:SF0">
    <property type="entry name" value="MITOCHONDRIAL SODIUM_CALCIUM EXCHANGER PROTEIN"/>
    <property type="match status" value="1"/>
</dbReference>
<dbReference type="InterPro" id="IPR004837">
    <property type="entry name" value="NaCa_Exmemb"/>
</dbReference>
<feature type="chain" id="PRO_5041927076" description="Sodium/calcium exchanger membrane region domain-containing protein" evidence="9">
    <location>
        <begin position="24"/>
        <end position="1263"/>
    </location>
</feature>
<evidence type="ECO:0000313" key="11">
    <source>
        <dbReference type="EMBL" id="UMM24522.1"/>
    </source>
</evidence>
<feature type="domain" description="Sodium/calcium exchanger membrane region" evidence="10">
    <location>
        <begin position="96"/>
        <end position="239"/>
    </location>
</feature>
<evidence type="ECO:0000256" key="3">
    <source>
        <dbReference type="ARBA" id="ARBA00022449"/>
    </source>
</evidence>
<keyword evidence="4" id="KW-0406">Ion transport</keyword>
<accession>A0AAE9EPP7</accession>
<feature type="transmembrane region" description="Helical" evidence="8">
    <location>
        <begin position="841"/>
        <end position="863"/>
    </location>
</feature>
<keyword evidence="7 8" id="KW-0472">Membrane</keyword>
<keyword evidence="4" id="KW-0106">Calcium</keyword>
<proteinExistence type="predicted"/>
<feature type="transmembrane region" description="Helical" evidence="8">
    <location>
        <begin position="481"/>
        <end position="499"/>
    </location>
</feature>
<reference evidence="11 12" key="1">
    <citation type="submission" date="2022-04" db="EMBL/GenBank/DDBJ databases">
        <title>Chromosome-level reference genomes for two strains of Caenorhabditis briggsae: an improved platform for comparative genomics.</title>
        <authorList>
            <person name="Stevens L."/>
            <person name="Andersen E."/>
        </authorList>
    </citation>
    <scope>NUCLEOTIDE SEQUENCE [LARGE SCALE GENOMIC DNA]</scope>
    <source>
        <strain evidence="11">VX34</strain>
        <tissue evidence="11">Whole-organism</tissue>
    </source>
</reference>
<keyword evidence="12" id="KW-1185">Reference proteome</keyword>
<feature type="transmembrane region" description="Helical" evidence="8">
    <location>
        <begin position="1044"/>
        <end position="1066"/>
    </location>
</feature>
<feature type="transmembrane region" description="Helical" evidence="8">
    <location>
        <begin position="450"/>
        <end position="469"/>
    </location>
</feature>
<dbReference type="InterPro" id="IPR044880">
    <property type="entry name" value="NCX_ion-bd_dom_sf"/>
</dbReference>
<evidence type="ECO:0000256" key="7">
    <source>
        <dbReference type="ARBA" id="ARBA00023136"/>
    </source>
</evidence>
<evidence type="ECO:0000259" key="10">
    <source>
        <dbReference type="Pfam" id="PF01699"/>
    </source>
</evidence>
<feature type="transmembrane region" description="Helical" evidence="8">
    <location>
        <begin position="222"/>
        <end position="244"/>
    </location>
</feature>
<feature type="transmembrane region" description="Helical" evidence="8">
    <location>
        <begin position="511"/>
        <end position="528"/>
    </location>
</feature>
<evidence type="ECO:0000256" key="5">
    <source>
        <dbReference type="ARBA" id="ARBA00022692"/>
    </source>
</evidence>
<keyword evidence="9" id="KW-0732">Signal</keyword>
<dbReference type="PANTHER" id="PTHR12266">
    <property type="entry name" value="NA+/CA2+ K+ INDEPENDENT EXCHANGER"/>
    <property type="match status" value="1"/>
</dbReference>
<feature type="transmembrane region" description="Helical" evidence="8">
    <location>
        <begin position="130"/>
        <end position="155"/>
    </location>
</feature>
<feature type="domain" description="Sodium/calcium exchanger membrane region" evidence="10">
    <location>
        <begin position="513"/>
        <end position="661"/>
    </location>
</feature>
<feature type="domain" description="Sodium/calcium exchanger membrane region" evidence="10">
    <location>
        <begin position="1105"/>
        <end position="1252"/>
    </location>
</feature>
<dbReference type="EMBL" id="CP092622">
    <property type="protein sequence ID" value="UMM24522.1"/>
    <property type="molecule type" value="Genomic_DNA"/>
</dbReference>
<feature type="transmembrane region" description="Helical" evidence="8">
    <location>
        <begin position="88"/>
        <end position="109"/>
    </location>
</feature>